<keyword evidence="4" id="KW-0813">Transport</keyword>
<feature type="signal peptide" evidence="16">
    <location>
        <begin position="1"/>
        <end position="21"/>
    </location>
</feature>
<keyword evidence="11" id="KW-0067">ATP-binding</keyword>
<dbReference type="Pfam" id="PF00450">
    <property type="entry name" value="Peptidase_S10"/>
    <property type="match status" value="1"/>
</dbReference>
<dbReference type="PANTHER" id="PTHR24223:SF415">
    <property type="entry name" value="FI20190P1"/>
    <property type="match status" value="1"/>
</dbReference>
<keyword evidence="5" id="KW-1003">Cell membrane</keyword>
<dbReference type="GO" id="GO:0140359">
    <property type="term" value="F:ABC-type transporter activity"/>
    <property type="evidence" value="ECO:0007669"/>
    <property type="project" value="InterPro"/>
</dbReference>
<keyword evidence="20" id="KW-1185">Reference proteome</keyword>
<dbReference type="EMBL" id="JAAOAN010000280">
    <property type="protein sequence ID" value="KAF5712493.1"/>
    <property type="molecule type" value="Genomic_DNA"/>
</dbReference>
<keyword evidence="10" id="KW-0378">Hydrolase</keyword>
<feature type="transmembrane region" description="Helical" evidence="15">
    <location>
        <begin position="518"/>
        <end position="536"/>
    </location>
</feature>
<gene>
    <name evidence="19" type="ORF">FMUND_8439</name>
</gene>
<dbReference type="PRINTS" id="PR00724">
    <property type="entry name" value="CRBOXYPTASEC"/>
</dbReference>
<dbReference type="CDD" id="cd18580">
    <property type="entry name" value="ABC_6TM_ABCC_D2"/>
    <property type="match status" value="1"/>
</dbReference>
<evidence type="ECO:0000313" key="19">
    <source>
        <dbReference type="EMBL" id="KAF5712493.1"/>
    </source>
</evidence>
<feature type="transmembrane region" description="Helical" evidence="15">
    <location>
        <begin position="880"/>
        <end position="900"/>
    </location>
</feature>
<evidence type="ECO:0000256" key="11">
    <source>
        <dbReference type="ARBA" id="ARBA00022840"/>
    </source>
</evidence>
<evidence type="ECO:0000256" key="15">
    <source>
        <dbReference type="SAM" id="Phobius"/>
    </source>
</evidence>
<evidence type="ECO:0000256" key="14">
    <source>
        <dbReference type="ARBA" id="ARBA00023180"/>
    </source>
</evidence>
<comment type="similarity">
    <text evidence="3">Belongs to the ABC transporter superfamily. ABCC family. Conjugate transporter (TC 3.A.1.208) subfamily.</text>
</comment>
<feature type="domain" description="ABC transmembrane type-1" evidence="18">
    <location>
        <begin position="1312"/>
        <end position="1556"/>
    </location>
</feature>
<evidence type="ECO:0000256" key="16">
    <source>
        <dbReference type="SAM" id="SignalP"/>
    </source>
</evidence>
<dbReference type="Pfam" id="PF00005">
    <property type="entry name" value="ABC_tran"/>
    <property type="match status" value="2"/>
</dbReference>
<feature type="transmembrane region" description="Helical" evidence="15">
    <location>
        <begin position="782"/>
        <end position="799"/>
    </location>
</feature>
<feature type="domain" description="ABC transporter" evidence="17">
    <location>
        <begin position="1592"/>
        <end position="1815"/>
    </location>
</feature>
<evidence type="ECO:0000313" key="20">
    <source>
        <dbReference type="Proteomes" id="UP000544331"/>
    </source>
</evidence>
<dbReference type="Gene3D" id="1.20.1560.10">
    <property type="entry name" value="ABC transporter type 1, transmembrane domain"/>
    <property type="match status" value="2"/>
</dbReference>
<dbReference type="SUPFAM" id="SSF90123">
    <property type="entry name" value="ABC transporter transmembrane region"/>
    <property type="match status" value="2"/>
</dbReference>
<organism evidence="19 20">
    <name type="scientific">Fusarium mundagurra</name>
    <dbReference type="NCBI Taxonomy" id="1567541"/>
    <lineage>
        <taxon>Eukaryota</taxon>
        <taxon>Fungi</taxon>
        <taxon>Dikarya</taxon>
        <taxon>Ascomycota</taxon>
        <taxon>Pezizomycotina</taxon>
        <taxon>Sordariomycetes</taxon>
        <taxon>Hypocreomycetidae</taxon>
        <taxon>Hypocreales</taxon>
        <taxon>Nectriaceae</taxon>
        <taxon>Fusarium</taxon>
        <taxon>Fusarium fujikuroi species complex</taxon>
    </lineage>
</organism>
<accession>A0A8H5YH52</accession>
<dbReference type="PROSITE" id="PS00131">
    <property type="entry name" value="CARBOXYPEPT_SER_SER"/>
    <property type="match status" value="1"/>
</dbReference>
<dbReference type="Gene3D" id="3.40.50.300">
    <property type="entry name" value="P-loop containing nucleotide triphosphate hydrolases"/>
    <property type="match status" value="2"/>
</dbReference>
<feature type="transmembrane region" description="Helical" evidence="15">
    <location>
        <begin position="677"/>
        <end position="696"/>
    </location>
</feature>
<comment type="similarity">
    <text evidence="2">Belongs to the peptidase S10 family.</text>
</comment>
<dbReference type="GO" id="GO:0004185">
    <property type="term" value="F:serine-type carboxypeptidase activity"/>
    <property type="evidence" value="ECO:0007669"/>
    <property type="project" value="InterPro"/>
</dbReference>
<feature type="domain" description="ABC transmembrane type-1" evidence="18">
    <location>
        <begin position="680"/>
        <end position="944"/>
    </location>
</feature>
<dbReference type="CDD" id="cd18579">
    <property type="entry name" value="ABC_6TM_ABCC_D1"/>
    <property type="match status" value="1"/>
</dbReference>
<feature type="transmembrane region" description="Helical" evidence="15">
    <location>
        <begin position="1312"/>
        <end position="1340"/>
    </location>
</feature>
<evidence type="ECO:0000256" key="10">
    <source>
        <dbReference type="ARBA" id="ARBA00022801"/>
    </source>
</evidence>
<evidence type="ECO:0000256" key="12">
    <source>
        <dbReference type="ARBA" id="ARBA00022989"/>
    </source>
</evidence>
<dbReference type="Gene3D" id="1.10.287.410">
    <property type="match status" value="1"/>
</dbReference>
<feature type="transmembrane region" description="Helical" evidence="15">
    <location>
        <begin position="1414"/>
        <end position="1434"/>
    </location>
</feature>
<evidence type="ECO:0000256" key="3">
    <source>
        <dbReference type="ARBA" id="ARBA00009726"/>
    </source>
</evidence>
<dbReference type="InterPro" id="IPR044746">
    <property type="entry name" value="ABCC_6TM_D1"/>
</dbReference>
<sequence>MMASHITRCTLFAAMTSLVAGQAVLLPSQSEFAASVTPGLPAFSVRANNVTAAVCNSSTPGVSGFIDTPEDDSHVFFWLFESKNDFSQDPIILFMSGGPGASSTGYGNLMELGPCRVTADGSRTVDNPHGWNTNATVLFVDQPVPVGFSYGKTMPKGLAEASKAMDRFLRQFFLAFPALGDRDFYIAGESYGGSWVPALAATIVERQTRSDAQEGAAVRYPGMQRTLATARKKDINLKGIMIGNGLVKLPVQSSGNLEAACSGPDSIFNSSQCLEWAPRSLWCEQNLVVCDSRGWLSDECRHAQNLCSEMGDLVTGEMGRNPFDWRRDCHGDPLSCYPEVAAVVKYLDREDIKQGLGVPTDRHFNGVSQDVYDQWEAIGDLWKPSDHYVNYLLDKSYRVLIYVGDKDWYCHAAGMRQLVNHGLVWNGQPLFRFRELAPWYSGVKVAGRGKAFQALTYAEIYGAGHLVPYDKPEASLALINSWMLQTLPCCFIIEIPICLTIAVLPGTEDAARCQTSRSLLISTGAASLASLAAMSFDHVEAWHALYTLSGACMWGAVCLLAPAASRLHLTIPFLFLLALIAILGTPFQVPDAADKHPLTHTPLLPSITLSWLDPLLKKATRFELSTEHLWPVDGKLGEPYALTKADALLERWRFLLPKGLARILILEYTVPFIRSGLLEVVGIVTVSLQPFLLGALLEQRRYTFVIALFIAGIVGGAARAHARYQLRMAGMSLRAALTALVCDRNLEISSAASVANAPDPVILLEVDLPQVFALVEAFHTTYLAPLQCIVSFIALAYILTWQSVLAGFGVMAISVPLFVQLMSLISQRLSSVMVAKDARVSTVNEMLAQVRQIKLQAWQSFLRARIDGTRAFELAEVGRVALLNGALVALSAIIPTGLVAVTLVTYTAMGCQLTSQVMFPALAFFFNINRGLQAASQFTMIYQAGVISLERIKDHLIPLDEPMPRKQPDALSGGPSVIVKEGTISSWELGKGQRLLLQGINFQAVQKGLTVISGPLGSGKSTFLRSLIGDVRQLDSSIKISGTIAYCPQVPVLIHGTVRDNILFGLPYDPSFYQRVIDATTLSIDLPRLAHGDQTRLDGTGAALSGGQKSRVALARAVYSRRDIVILDNPLAALDAKVREEVIHKVLGHKGILQDQIRIVTSSCQPLIEAADRVYTIADCGLLQGAEFIEDSSLTEDLSRNEALLVGDELLVVPPTSQVGCGTFDIKPIATVQAIDATEEAPLIARQPTEVLTSGQQNVEGVPLQVYMSYLGMAKRGGWYVVIVLASMAKLADVVALFVLRLATEGAEGLHFLGVFTALSSLGSILSFFFVMAAYFLCLIPASRRIHDRLTKAVLESRFLFFDDNSPGQILSRFTNDINKVDSQLNAGLIRFVMAVVMALAPIAVIVATVPLSIVYLVPLGFLYKYVQAFYLGANRQLRRLENGSREAIISITEEMATGRSVIRCFDQAQLFKQRARDAIDGHNITSGPFLALTIWLDLRLQLLARSNPSLVTLLSATLILSLNIPSATLGLVMNFVLQITNFFNTLVEVRAGLEADITSYERILMYNENPSEEDVDVSLDPPSNWPSEGSVVFDSYTASYRPEGKPCLRSLSLSIPGGDHVAVVGRTGAGKSSIILALLRAIEKGCTHGKICIDGLDLSSLSPGVIRRRIALVPQEPVVISGTLRENLDPLGEIEESDLRRALASCQVTEILGILQNDDTLEFRISRSNLSAGQTQVLALARAVAAKCRIIILDEATAALDAKVAATVQQVLKSTFRDCTIIAITHDMDSAKTYDRVLVIDHGRMAEYGTPQRK</sequence>
<dbReference type="PROSITE" id="PS50929">
    <property type="entry name" value="ABC_TM1F"/>
    <property type="match status" value="2"/>
</dbReference>
<keyword evidence="7" id="KW-0645">Protease</keyword>
<keyword evidence="8 15" id="KW-0812">Transmembrane</keyword>
<dbReference type="InterPro" id="IPR017871">
    <property type="entry name" value="ABC_transporter-like_CS"/>
</dbReference>
<dbReference type="SMART" id="SM00382">
    <property type="entry name" value="AAA"/>
    <property type="match status" value="2"/>
</dbReference>
<evidence type="ECO:0000256" key="8">
    <source>
        <dbReference type="ARBA" id="ARBA00022692"/>
    </source>
</evidence>
<dbReference type="PROSITE" id="PS00560">
    <property type="entry name" value="CARBOXYPEPT_SER_HIS"/>
    <property type="match status" value="1"/>
</dbReference>
<evidence type="ECO:0000256" key="7">
    <source>
        <dbReference type="ARBA" id="ARBA00022670"/>
    </source>
</evidence>
<feature type="transmembrane region" description="Helical" evidence="15">
    <location>
        <begin position="702"/>
        <end position="722"/>
    </location>
</feature>
<keyword evidence="14" id="KW-0325">Glycoprotein</keyword>
<feature type="transmembrane region" description="Helical" evidence="15">
    <location>
        <begin position="1389"/>
        <end position="1408"/>
    </location>
</feature>
<dbReference type="GO" id="GO:0016887">
    <property type="term" value="F:ATP hydrolysis activity"/>
    <property type="evidence" value="ECO:0007669"/>
    <property type="project" value="InterPro"/>
</dbReference>
<comment type="subcellular location">
    <subcellularLocation>
        <location evidence="1">Cell membrane</location>
        <topology evidence="1">Multi-pass membrane protein</topology>
    </subcellularLocation>
</comment>
<dbReference type="PROSITE" id="PS50893">
    <property type="entry name" value="ABC_TRANSPORTER_2"/>
    <property type="match status" value="2"/>
</dbReference>
<keyword evidence="12 15" id="KW-1133">Transmembrane helix</keyword>
<evidence type="ECO:0000256" key="5">
    <source>
        <dbReference type="ARBA" id="ARBA00022475"/>
    </source>
</evidence>
<dbReference type="SUPFAM" id="SSF52540">
    <property type="entry name" value="P-loop containing nucleoside triphosphate hydrolases"/>
    <property type="match status" value="2"/>
</dbReference>
<comment type="caution">
    <text evidence="19">The sequence shown here is derived from an EMBL/GenBank/DDBJ whole genome shotgun (WGS) entry which is preliminary data.</text>
</comment>
<evidence type="ECO:0000256" key="4">
    <source>
        <dbReference type="ARBA" id="ARBA00022448"/>
    </source>
</evidence>
<dbReference type="InterPro" id="IPR011527">
    <property type="entry name" value="ABC1_TM_dom"/>
</dbReference>
<dbReference type="InterPro" id="IPR033124">
    <property type="entry name" value="Ser_caboxypep_his_AS"/>
</dbReference>
<dbReference type="GO" id="GO:0005886">
    <property type="term" value="C:plasma membrane"/>
    <property type="evidence" value="ECO:0007669"/>
    <property type="project" value="UniProtKB-SubCell"/>
</dbReference>
<dbReference type="InterPro" id="IPR044726">
    <property type="entry name" value="ABCC_6TM_D2"/>
</dbReference>
<dbReference type="GO" id="GO:0005524">
    <property type="term" value="F:ATP binding"/>
    <property type="evidence" value="ECO:0007669"/>
    <property type="project" value="UniProtKB-KW"/>
</dbReference>
<name>A0A8H5YH52_9HYPO</name>
<dbReference type="Gene3D" id="3.40.50.1820">
    <property type="entry name" value="alpha/beta hydrolase"/>
    <property type="match status" value="1"/>
</dbReference>
<feature type="transmembrane region" description="Helical" evidence="15">
    <location>
        <begin position="1511"/>
        <end position="1538"/>
    </location>
</feature>
<dbReference type="InterPro" id="IPR018202">
    <property type="entry name" value="Ser_caboxypep_ser_AS"/>
</dbReference>
<dbReference type="InterPro" id="IPR027417">
    <property type="entry name" value="P-loop_NTPase"/>
</dbReference>
<keyword evidence="13 15" id="KW-0472">Membrane</keyword>
<dbReference type="GO" id="GO:0006508">
    <property type="term" value="P:proteolysis"/>
    <property type="evidence" value="ECO:0007669"/>
    <property type="project" value="UniProtKB-KW"/>
</dbReference>
<dbReference type="InterPro" id="IPR050173">
    <property type="entry name" value="ABC_transporter_C-like"/>
</dbReference>
<dbReference type="InterPro" id="IPR003593">
    <property type="entry name" value="AAA+_ATPase"/>
</dbReference>
<dbReference type="FunFam" id="3.40.50.300:FF:002145">
    <property type="entry name" value="ABC transporter (MsbA subfamily)"/>
    <property type="match status" value="1"/>
</dbReference>
<feature type="domain" description="ABC transporter" evidence="17">
    <location>
        <begin position="979"/>
        <end position="1204"/>
    </location>
</feature>
<evidence type="ECO:0000256" key="13">
    <source>
        <dbReference type="ARBA" id="ARBA00023136"/>
    </source>
</evidence>
<feature type="transmembrane region" description="Helical" evidence="15">
    <location>
        <begin position="542"/>
        <end position="562"/>
    </location>
</feature>
<dbReference type="OrthoDB" id="443318at2759"/>
<dbReference type="PROSITE" id="PS00211">
    <property type="entry name" value="ABC_TRANSPORTER_1"/>
    <property type="match status" value="1"/>
</dbReference>
<dbReference type="InterPro" id="IPR001563">
    <property type="entry name" value="Peptidase_S10"/>
</dbReference>
<dbReference type="PANTHER" id="PTHR24223">
    <property type="entry name" value="ATP-BINDING CASSETTE SUB-FAMILY C"/>
    <property type="match status" value="1"/>
</dbReference>
<evidence type="ECO:0000256" key="6">
    <source>
        <dbReference type="ARBA" id="ARBA00022645"/>
    </source>
</evidence>
<reference evidence="19 20" key="1">
    <citation type="submission" date="2020-05" db="EMBL/GenBank/DDBJ databases">
        <title>Identification and distribution of gene clusters putatively required for synthesis of sphingolipid metabolism inhibitors in phylogenetically diverse species of the filamentous fungus Fusarium.</title>
        <authorList>
            <person name="Kim H.-S."/>
            <person name="Busman M."/>
            <person name="Brown D.W."/>
            <person name="Divon H."/>
            <person name="Uhlig S."/>
            <person name="Proctor R.H."/>
        </authorList>
    </citation>
    <scope>NUCLEOTIDE SEQUENCE [LARGE SCALE GENOMIC DNA]</scope>
    <source>
        <strain evidence="19 20">NRRL 66235</strain>
    </source>
</reference>
<evidence type="ECO:0000256" key="2">
    <source>
        <dbReference type="ARBA" id="ARBA00009431"/>
    </source>
</evidence>
<keyword evidence="16" id="KW-0732">Signal</keyword>
<evidence type="ECO:0000259" key="17">
    <source>
        <dbReference type="PROSITE" id="PS50893"/>
    </source>
</evidence>
<protein>
    <submittedName>
        <fullName evidence="19">YCF1-vacuolar ABC transporter</fullName>
    </submittedName>
</protein>
<feature type="chain" id="PRO_5034260585" evidence="16">
    <location>
        <begin position="22"/>
        <end position="1815"/>
    </location>
</feature>
<feature type="transmembrane region" description="Helical" evidence="15">
    <location>
        <begin position="482"/>
        <end position="506"/>
    </location>
</feature>
<proteinExistence type="inferred from homology"/>
<keyword evidence="9" id="KW-0547">Nucleotide-binding</keyword>
<evidence type="ECO:0000259" key="18">
    <source>
        <dbReference type="PROSITE" id="PS50929"/>
    </source>
</evidence>
<evidence type="ECO:0000256" key="9">
    <source>
        <dbReference type="ARBA" id="ARBA00022741"/>
    </source>
</evidence>
<keyword evidence="6" id="KW-0121">Carboxypeptidase</keyword>
<dbReference type="InterPro" id="IPR036640">
    <property type="entry name" value="ABC1_TM_sf"/>
</dbReference>
<feature type="transmembrane region" description="Helical" evidence="15">
    <location>
        <begin position="1278"/>
        <end position="1300"/>
    </location>
</feature>
<dbReference type="Proteomes" id="UP000544331">
    <property type="component" value="Unassembled WGS sequence"/>
</dbReference>
<dbReference type="SUPFAM" id="SSF53474">
    <property type="entry name" value="alpha/beta-Hydrolases"/>
    <property type="match status" value="1"/>
</dbReference>
<feature type="transmembrane region" description="Helical" evidence="15">
    <location>
        <begin position="805"/>
        <end position="825"/>
    </location>
</feature>
<dbReference type="Pfam" id="PF00664">
    <property type="entry name" value="ABC_membrane"/>
    <property type="match status" value="2"/>
</dbReference>
<dbReference type="InterPro" id="IPR029058">
    <property type="entry name" value="AB_hydrolase_fold"/>
</dbReference>
<feature type="transmembrane region" description="Helical" evidence="15">
    <location>
        <begin position="569"/>
        <end position="589"/>
    </location>
</feature>
<dbReference type="InterPro" id="IPR003439">
    <property type="entry name" value="ABC_transporter-like_ATP-bd"/>
</dbReference>
<evidence type="ECO:0000256" key="1">
    <source>
        <dbReference type="ARBA" id="ARBA00004651"/>
    </source>
</evidence>